<feature type="chain" id="PRO_5010724715" description="Outer membrane protein beta-barrel domain-containing protein" evidence="1">
    <location>
        <begin position="24"/>
        <end position="263"/>
    </location>
</feature>
<dbReference type="OrthoDB" id="6555107at2"/>
<name>A0A1U9YZM9_9HYPH</name>
<keyword evidence="1" id="KW-0732">Signal</keyword>
<dbReference type="STRING" id="1122214.Mame_01533"/>
<evidence type="ECO:0008006" key="4">
    <source>
        <dbReference type="Google" id="ProtNLM"/>
    </source>
</evidence>
<dbReference type="Proteomes" id="UP000191135">
    <property type="component" value="Chromosome"/>
</dbReference>
<dbReference type="SUPFAM" id="SSF103515">
    <property type="entry name" value="Autotransporter"/>
    <property type="match status" value="1"/>
</dbReference>
<dbReference type="InterPro" id="IPR036709">
    <property type="entry name" value="Autotransporte_beta_dom_sf"/>
</dbReference>
<accession>A0A1U9YZM9</accession>
<keyword evidence="3" id="KW-1185">Reference proteome</keyword>
<protein>
    <recommendedName>
        <fullName evidence="4">Outer membrane protein beta-barrel domain-containing protein</fullName>
    </recommendedName>
</protein>
<dbReference type="EMBL" id="CP020330">
    <property type="protein sequence ID" value="AQZ50884.1"/>
    <property type="molecule type" value="Genomic_DNA"/>
</dbReference>
<evidence type="ECO:0000313" key="3">
    <source>
        <dbReference type="Proteomes" id="UP000191135"/>
    </source>
</evidence>
<evidence type="ECO:0000313" key="2">
    <source>
        <dbReference type="EMBL" id="AQZ50884.1"/>
    </source>
</evidence>
<sequence length="263" mass="27962" precursor="true">MKIRLVSSLAAIGVCLAFQQGRAADIYLPMTPNVQEASTPEGWTFTFAPYFWAAGISGDIAQFGLPQVTVDASFDNIFDHLDIGLMAIGEARYGPYSVIGDAIYIKLSGQTGSPVGNTAASVKLETSTFAGLLGAGYTFAEDEKYRLEVVGGLRVWSVDSTLSITGGVFDGRSRSDSATWVDAMAGLRGSYFLTPKVYLTGWGFIGAGGADLDWDVAATIGYRFNDTVSAVAGYRALGVDYNSDGFVFNVVEQGPIIGLSLRF</sequence>
<reference evidence="2 3" key="1">
    <citation type="submission" date="2017-03" db="EMBL/GenBank/DDBJ databases">
        <title>Foreign affairs: Plasmid Transfer between Roseobacters and Rhizobia.</title>
        <authorList>
            <person name="Bartling P."/>
            <person name="Bunk B."/>
            <person name="Overmann J."/>
            <person name="Brinkmann H."/>
            <person name="Petersen J."/>
        </authorList>
    </citation>
    <scope>NUCLEOTIDE SEQUENCE [LARGE SCALE GENOMIC DNA]</scope>
    <source>
        <strain evidence="2 3">MACL11</strain>
    </source>
</reference>
<dbReference type="eggNOG" id="COG2067">
    <property type="taxonomic scope" value="Bacteria"/>
</dbReference>
<gene>
    <name evidence="2" type="ORF">Mame_01533</name>
</gene>
<organism evidence="2 3">
    <name type="scientific">Martelella mediterranea DSM 17316</name>
    <dbReference type="NCBI Taxonomy" id="1122214"/>
    <lineage>
        <taxon>Bacteria</taxon>
        <taxon>Pseudomonadati</taxon>
        <taxon>Pseudomonadota</taxon>
        <taxon>Alphaproteobacteria</taxon>
        <taxon>Hyphomicrobiales</taxon>
        <taxon>Aurantimonadaceae</taxon>
        <taxon>Martelella</taxon>
    </lineage>
</organism>
<dbReference type="RefSeq" id="WP_018067343.1">
    <property type="nucleotide sequence ID" value="NZ_AQWH01000039.1"/>
</dbReference>
<evidence type="ECO:0000256" key="1">
    <source>
        <dbReference type="SAM" id="SignalP"/>
    </source>
</evidence>
<feature type="signal peptide" evidence="1">
    <location>
        <begin position="1"/>
        <end position="23"/>
    </location>
</feature>
<dbReference type="AlphaFoldDB" id="A0A1U9YZM9"/>
<proteinExistence type="predicted"/>
<dbReference type="KEGG" id="mmed:Mame_01533"/>